<feature type="domain" description="RNA polymerase sigma-70 region 2" evidence="6">
    <location>
        <begin position="50"/>
        <end position="106"/>
    </location>
</feature>
<proteinExistence type="predicted"/>
<dbReference type="NCBIfam" id="TIGR02937">
    <property type="entry name" value="sigma70-ECF"/>
    <property type="match status" value="1"/>
</dbReference>
<dbReference type="SUPFAM" id="SSF88659">
    <property type="entry name" value="Sigma3 and sigma4 domains of RNA polymerase sigma factors"/>
    <property type="match status" value="2"/>
</dbReference>
<gene>
    <name evidence="8" type="ORF">G7070_15230</name>
</gene>
<dbReference type="PANTHER" id="PTHR30385">
    <property type="entry name" value="SIGMA FACTOR F FLAGELLAR"/>
    <property type="match status" value="1"/>
</dbReference>
<evidence type="ECO:0000256" key="4">
    <source>
        <dbReference type="ARBA" id="ARBA00023163"/>
    </source>
</evidence>
<dbReference type="InterPro" id="IPR007627">
    <property type="entry name" value="RNA_pol_sigma70_r2"/>
</dbReference>
<dbReference type="GO" id="GO:0016987">
    <property type="term" value="F:sigma factor activity"/>
    <property type="evidence" value="ECO:0007669"/>
    <property type="project" value="UniProtKB-KW"/>
</dbReference>
<dbReference type="InterPro" id="IPR007630">
    <property type="entry name" value="RNA_pol_sigma70_r4"/>
</dbReference>
<keyword evidence="9" id="KW-1185">Reference proteome</keyword>
<protein>
    <submittedName>
        <fullName evidence="8">Sigma-70 family RNA polymerase sigma factor</fullName>
    </submittedName>
</protein>
<name>A0A6G7Y9S6_9ACTN</name>
<keyword evidence="3" id="KW-0238">DNA-binding</keyword>
<keyword evidence="2" id="KW-0731">Sigma factor</keyword>
<dbReference type="EMBL" id="CP049865">
    <property type="protein sequence ID" value="QIK73367.1"/>
    <property type="molecule type" value="Genomic_DNA"/>
</dbReference>
<dbReference type="RefSeq" id="WP_166234436.1">
    <property type="nucleotide sequence ID" value="NZ_CP049865.1"/>
</dbReference>
<dbReference type="Gene3D" id="1.20.120.1810">
    <property type="match status" value="1"/>
</dbReference>
<dbReference type="CDD" id="cd06171">
    <property type="entry name" value="Sigma70_r4"/>
    <property type="match status" value="1"/>
</dbReference>
<evidence type="ECO:0000259" key="6">
    <source>
        <dbReference type="Pfam" id="PF04542"/>
    </source>
</evidence>
<dbReference type="InterPro" id="IPR036388">
    <property type="entry name" value="WH-like_DNA-bd_sf"/>
</dbReference>
<dbReference type="Pfam" id="PF04539">
    <property type="entry name" value="Sigma70_r3"/>
    <property type="match status" value="1"/>
</dbReference>
<dbReference type="InterPro" id="IPR013325">
    <property type="entry name" value="RNA_pol_sigma_r2"/>
</dbReference>
<feature type="domain" description="RNA polymerase sigma-70 region 4" evidence="7">
    <location>
        <begin position="201"/>
        <end position="248"/>
    </location>
</feature>
<keyword evidence="1" id="KW-0805">Transcription regulation</keyword>
<dbReference type="Pfam" id="PF04545">
    <property type="entry name" value="Sigma70_r4"/>
    <property type="match status" value="1"/>
</dbReference>
<dbReference type="AlphaFoldDB" id="A0A6G7Y9S6"/>
<dbReference type="InterPro" id="IPR014284">
    <property type="entry name" value="RNA_pol_sigma-70_dom"/>
</dbReference>
<dbReference type="Proteomes" id="UP000501058">
    <property type="component" value="Chromosome"/>
</dbReference>
<evidence type="ECO:0000259" key="5">
    <source>
        <dbReference type="Pfam" id="PF04539"/>
    </source>
</evidence>
<dbReference type="InterPro" id="IPR013324">
    <property type="entry name" value="RNA_pol_sigma_r3/r4-like"/>
</dbReference>
<evidence type="ECO:0000313" key="9">
    <source>
        <dbReference type="Proteomes" id="UP000501058"/>
    </source>
</evidence>
<dbReference type="Pfam" id="PF04542">
    <property type="entry name" value="Sigma70_r2"/>
    <property type="match status" value="1"/>
</dbReference>
<organism evidence="8 9">
    <name type="scientific">Propioniciclava coleopterorum</name>
    <dbReference type="NCBI Taxonomy" id="2714937"/>
    <lineage>
        <taxon>Bacteria</taxon>
        <taxon>Bacillati</taxon>
        <taxon>Actinomycetota</taxon>
        <taxon>Actinomycetes</taxon>
        <taxon>Propionibacteriales</taxon>
        <taxon>Propionibacteriaceae</taxon>
        <taxon>Propioniciclava</taxon>
    </lineage>
</organism>
<sequence length="261" mass="28865">MAVPTIQEQRAQRDARTATLLRRLPTATLPADRARILERAVALNLELSDALAHRYRLSGEDADDLIQVARYGLLLALVRFDPDAEHLFSAFAVPTILGELRRHFRDGCWAIRPPRRLVELRGEIARARAELEQARRSTPSPAAIAAALDVPVEAVSQALKIESCFQPDSLEARGPAPAGYPPDPEDAIGALVEHLALEAAVADLTPEARALLRWRFVDRLSQQEIAERLGVSQMQVSRLLRRVLATLRGRLEPDAPLRRAG</sequence>
<evidence type="ECO:0000256" key="1">
    <source>
        <dbReference type="ARBA" id="ARBA00023015"/>
    </source>
</evidence>
<dbReference type="GO" id="GO:0003677">
    <property type="term" value="F:DNA binding"/>
    <property type="evidence" value="ECO:0007669"/>
    <property type="project" value="UniProtKB-KW"/>
</dbReference>
<dbReference type="Gene3D" id="1.10.10.10">
    <property type="entry name" value="Winged helix-like DNA-binding domain superfamily/Winged helix DNA-binding domain"/>
    <property type="match status" value="2"/>
</dbReference>
<evidence type="ECO:0000313" key="8">
    <source>
        <dbReference type="EMBL" id="QIK73367.1"/>
    </source>
</evidence>
<keyword evidence="4" id="KW-0804">Transcription</keyword>
<dbReference type="InterPro" id="IPR007624">
    <property type="entry name" value="RNA_pol_sigma70_r3"/>
</dbReference>
<accession>A0A6G7Y9S6</accession>
<reference evidence="8 9" key="1">
    <citation type="submission" date="2020-03" db="EMBL/GenBank/DDBJ databases">
        <title>Propioniciclava sp. nov., isolated from Hydrophilus acuminatus.</title>
        <authorList>
            <person name="Hyun D.-W."/>
            <person name="Bae J.-W."/>
        </authorList>
    </citation>
    <scope>NUCLEOTIDE SEQUENCE [LARGE SCALE GENOMIC DNA]</scope>
    <source>
        <strain evidence="8 9">HDW11</strain>
    </source>
</reference>
<evidence type="ECO:0000256" key="3">
    <source>
        <dbReference type="ARBA" id="ARBA00023125"/>
    </source>
</evidence>
<dbReference type="PANTHER" id="PTHR30385:SF4">
    <property type="entry name" value="RNA POLYMERASE SIGMA-E FACTOR"/>
    <property type="match status" value="1"/>
</dbReference>
<feature type="domain" description="RNA polymerase sigma-70 region 3" evidence="5">
    <location>
        <begin position="119"/>
        <end position="163"/>
    </location>
</feature>
<evidence type="ECO:0000256" key="2">
    <source>
        <dbReference type="ARBA" id="ARBA00023082"/>
    </source>
</evidence>
<dbReference type="GO" id="GO:0006352">
    <property type="term" value="P:DNA-templated transcription initiation"/>
    <property type="evidence" value="ECO:0007669"/>
    <property type="project" value="InterPro"/>
</dbReference>
<evidence type="ECO:0000259" key="7">
    <source>
        <dbReference type="Pfam" id="PF04545"/>
    </source>
</evidence>
<dbReference type="KEGG" id="prv:G7070_15230"/>
<dbReference type="SUPFAM" id="SSF88946">
    <property type="entry name" value="Sigma2 domain of RNA polymerase sigma factors"/>
    <property type="match status" value="1"/>
</dbReference>